<proteinExistence type="predicted"/>
<name>A0A433D0P7_9FUNG</name>
<dbReference type="PROSITE" id="PS51873">
    <property type="entry name" value="TRIAD"/>
    <property type="match status" value="1"/>
</dbReference>
<gene>
    <name evidence="8" type="ORF">BC936DRAFT_149483</name>
</gene>
<sequence>MASHQDYLAGNRTIFDLWKALLITITKNGWGQNARVKSILVGSIGSTRMGQLEWSPDLFPQLTAKLHPIAQETMAQEPQEAPRFQIFLHGIDGKASTYDITRNTSADEDPDNLRAKMSCGHAIGPESLTAYCRSIVDAGKFQFFCPYVGAAITDRCKMEWHYCDIRKLGLLSDEEERYFETKISQNFLLLAEGVQQCPKCQSYCERRDKDRRATICVICTRRDQKEYMFCWFCLHPMVSYSQCTNAECLGIEPRLAILRNAPLKRIGEVPNVPSRRACPKCGLLVEHDRACKHMKCRCDHEFCFICLKPRLAGLWQCGAFNTACQIAPVQTTIPSL</sequence>
<keyword evidence="1" id="KW-0808">Transferase</keyword>
<dbReference type="Proteomes" id="UP000268093">
    <property type="component" value="Unassembled WGS sequence"/>
</dbReference>
<dbReference type="OrthoDB" id="419317at2759"/>
<dbReference type="Pfam" id="PF22191">
    <property type="entry name" value="IBR_1"/>
    <property type="match status" value="1"/>
</dbReference>
<accession>A0A433D0P7</accession>
<evidence type="ECO:0000256" key="6">
    <source>
        <dbReference type="ARBA" id="ARBA00022833"/>
    </source>
</evidence>
<dbReference type="EMBL" id="RBNI01008947">
    <property type="protein sequence ID" value="RUP44414.1"/>
    <property type="molecule type" value="Genomic_DNA"/>
</dbReference>
<keyword evidence="3" id="KW-0677">Repeat</keyword>
<organism evidence="8 9">
    <name type="scientific">Jimgerdemannia flammicorona</name>
    <dbReference type="NCBI Taxonomy" id="994334"/>
    <lineage>
        <taxon>Eukaryota</taxon>
        <taxon>Fungi</taxon>
        <taxon>Fungi incertae sedis</taxon>
        <taxon>Mucoromycota</taxon>
        <taxon>Mucoromycotina</taxon>
        <taxon>Endogonomycetes</taxon>
        <taxon>Endogonales</taxon>
        <taxon>Endogonaceae</taxon>
        <taxon>Jimgerdemannia</taxon>
    </lineage>
</organism>
<evidence type="ECO:0000256" key="3">
    <source>
        <dbReference type="ARBA" id="ARBA00022737"/>
    </source>
</evidence>
<reference evidence="8 9" key="1">
    <citation type="journal article" date="2018" name="New Phytol.">
        <title>Phylogenomics of Endogonaceae and evolution of mycorrhizas within Mucoromycota.</title>
        <authorList>
            <person name="Chang Y."/>
            <person name="Desiro A."/>
            <person name="Na H."/>
            <person name="Sandor L."/>
            <person name="Lipzen A."/>
            <person name="Clum A."/>
            <person name="Barry K."/>
            <person name="Grigoriev I.V."/>
            <person name="Martin F.M."/>
            <person name="Stajich J.E."/>
            <person name="Smith M.E."/>
            <person name="Bonito G."/>
            <person name="Spatafora J.W."/>
        </authorList>
    </citation>
    <scope>NUCLEOTIDE SEQUENCE [LARGE SCALE GENOMIC DNA]</scope>
    <source>
        <strain evidence="8 9">GMNB39</strain>
    </source>
</reference>
<evidence type="ECO:0000313" key="8">
    <source>
        <dbReference type="EMBL" id="RUP44414.1"/>
    </source>
</evidence>
<keyword evidence="2" id="KW-0479">Metal-binding</keyword>
<protein>
    <recommendedName>
        <fullName evidence="7">RING-type domain-containing protein</fullName>
    </recommendedName>
</protein>
<dbReference type="Gene3D" id="1.20.120.1750">
    <property type="match status" value="1"/>
</dbReference>
<dbReference type="GO" id="GO:0008270">
    <property type="term" value="F:zinc ion binding"/>
    <property type="evidence" value="ECO:0007669"/>
    <property type="project" value="UniProtKB-KW"/>
</dbReference>
<evidence type="ECO:0000256" key="5">
    <source>
        <dbReference type="ARBA" id="ARBA00022786"/>
    </source>
</evidence>
<evidence type="ECO:0000259" key="7">
    <source>
        <dbReference type="PROSITE" id="PS51873"/>
    </source>
</evidence>
<evidence type="ECO:0000256" key="2">
    <source>
        <dbReference type="ARBA" id="ARBA00022723"/>
    </source>
</evidence>
<dbReference type="InterPro" id="IPR044066">
    <property type="entry name" value="TRIAD_supradom"/>
</dbReference>
<evidence type="ECO:0000313" key="9">
    <source>
        <dbReference type="Proteomes" id="UP000268093"/>
    </source>
</evidence>
<keyword evidence="6" id="KW-0862">Zinc</keyword>
<dbReference type="AlphaFoldDB" id="A0A433D0P7"/>
<evidence type="ECO:0000256" key="4">
    <source>
        <dbReference type="ARBA" id="ARBA00022771"/>
    </source>
</evidence>
<dbReference type="SUPFAM" id="SSF57850">
    <property type="entry name" value="RING/U-box"/>
    <property type="match status" value="1"/>
</dbReference>
<dbReference type="GO" id="GO:0016740">
    <property type="term" value="F:transferase activity"/>
    <property type="evidence" value="ECO:0007669"/>
    <property type="project" value="UniProtKB-KW"/>
</dbReference>
<keyword evidence="9" id="KW-1185">Reference proteome</keyword>
<keyword evidence="4" id="KW-0863">Zinc-finger</keyword>
<comment type="caution">
    <text evidence="8">The sequence shown here is derived from an EMBL/GenBank/DDBJ whole genome shotgun (WGS) entry which is preliminary data.</text>
</comment>
<feature type="domain" description="RING-type" evidence="7">
    <location>
        <begin position="98"/>
        <end position="328"/>
    </location>
</feature>
<keyword evidence="5" id="KW-0833">Ubl conjugation pathway</keyword>
<evidence type="ECO:0000256" key="1">
    <source>
        <dbReference type="ARBA" id="ARBA00022679"/>
    </source>
</evidence>